<dbReference type="RefSeq" id="WP_081271619.1">
    <property type="nucleotide sequence ID" value="NZ_LVHG01000106.1"/>
</dbReference>
<dbReference type="EMBL" id="LVHG01000106">
    <property type="protein sequence ID" value="OAK55022.1"/>
    <property type="molecule type" value="Genomic_DNA"/>
</dbReference>
<protein>
    <submittedName>
        <fullName evidence="1">Uncharacterized protein</fullName>
    </submittedName>
</protein>
<dbReference type="AlphaFoldDB" id="A0AA91DGM4"/>
<name>A0AA91DGM4_VARPD</name>
<comment type="caution">
    <text evidence="1">The sequence shown here is derived from an EMBL/GenBank/DDBJ whole genome shotgun (WGS) entry which is preliminary data.</text>
</comment>
<sequence>MVNRSTLTKAAQDRVLGEIAGRAKDIEELMSTALGEGDCSSLTMSSVRTIACFIGMLADDLSASKVIGSPTSWAGAKASEGGAA</sequence>
<dbReference type="Proteomes" id="UP000077852">
    <property type="component" value="Unassembled WGS sequence"/>
</dbReference>
<proteinExistence type="predicted"/>
<evidence type="ECO:0000313" key="2">
    <source>
        <dbReference type="Proteomes" id="UP000077852"/>
    </source>
</evidence>
<evidence type="ECO:0000313" key="1">
    <source>
        <dbReference type="EMBL" id="OAK55022.1"/>
    </source>
</evidence>
<gene>
    <name evidence="1" type="ORF">A3K87_04275</name>
</gene>
<organism evidence="1 2">
    <name type="scientific">Variovorax paradoxus</name>
    <dbReference type="NCBI Taxonomy" id="34073"/>
    <lineage>
        <taxon>Bacteria</taxon>
        <taxon>Pseudomonadati</taxon>
        <taxon>Pseudomonadota</taxon>
        <taxon>Betaproteobacteria</taxon>
        <taxon>Burkholderiales</taxon>
        <taxon>Comamonadaceae</taxon>
        <taxon>Variovorax</taxon>
    </lineage>
</organism>
<accession>A0AA91DGM4</accession>
<reference evidence="1 2" key="1">
    <citation type="submission" date="2016-03" db="EMBL/GenBank/DDBJ databases">
        <title>Genome sequence of Variovorax paradoxus KB5.</title>
        <authorList>
            <person name="Jeong H."/>
            <person name="Hong C.E."/>
            <person name="Jo S.H."/>
            <person name="Park J.M."/>
        </authorList>
    </citation>
    <scope>NUCLEOTIDE SEQUENCE [LARGE SCALE GENOMIC DNA]</scope>
    <source>
        <strain evidence="1 2">KB5</strain>
    </source>
</reference>